<gene>
    <name evidence="2" type="ORF">FA13DRAFT_1798926</name>
</gene>
<evidence type="ECO:0000256" key="1">
    <source>
        <dbReference type="SAM" id="MobiDB-lite"/>
    </source>
</evidence>
<feature type="compositionally biased region" description="Basic and acidic residues" evidence="1">
    <location>
        <begin position="78"/>
        <end position="90"/>
    </location>
</feature>
<feature type="compositionally biased region" description="Basic and acidic residues" evidence="1">
    <location>
        <begin position="21"/>
        <end position="31"/>
    </location>
</feature>
<sequence length="499" mass="58127">MIRKAENVGLALKLQKAQASENERRGRKDNFTEGNSRGHKHFKGKRDSHFGKRTNGYTSETNSNKERSRKVFQRSGQNRRDFKEKSNRAKLSAEEKLRLKAEGKCYICKEATNPPHMAHNCPKANSVNQKGSRPPGIQSFGVYVNTNSAEEYRDLANTTEAAHEISLNMMGWAPNINTCDYDSDLDVSRIEEVTKRKTWKDDVRRVLNEFHSEDEFVPSENPFRARSGSSSETASTDSWPSLVDWKPPFKRSPLIGAMIRDPVRESIEKRLAWGAHYAHDRHAWARNRHRFRAVRTEGGYDIHDEHHERLEGEIFLPWILARKPNFNVADWYQKRLNKAFGAPRDRNNKLRRQEDCEDTMSQAIDLFLTVGGPFIGEEHRIFDVQFRFRVSYDYLSGDYIIIDHALQYKTKLKAKLLWDIDFSVADWYNELLKRAYFDLWANIQLCWPDELVFADDFDEDDPEEILGFLVHEATDQDHFQWQIIEDQALVTHIGDAPEC</sequence>
<evidence type="ECO:0000313" key="2">
    <source>
        <dbReference type="EMBL" id="TEB22368.1"/>
    </source>
</evidence>
<evidence type="ECO:0000313" key="3">
    <source>
        <dbReference type="Proteomes" id="UP000298030"/>
    </source>
</evidence>
<reference evidence="2 3" key="1">
    <citation type="journal article" date="2019" name="Nat. Ecol. Evol.">
        <title>Megaphylogeny resolves global patterns of mushroom evolution.</title>
        <authorList>
            <person name="Varga T."/>
            <person name="Krizsan K."/>
            <person name="Foldi C."/>
            <person name="Dima B."/>
            <person name="Sanchez-Garcia M."/>
            <person name="Sanchez-Ramirez S."/>
            <person name="Szollosi G.J."/>
            <person name="Szarkandi J.G."/>
            <person name="Papp V."/>
            <person name="Albert L."/>
            <person name="Andreopoulos W."/>
            <person name="Angelini C."/>
            <person name="Antonin V."/>
            <person name="Barry K.W."/>
            <person name="Bougher N.L."/>
            <person name="Buchanan P."/>
            <person name="Buyck B."/>
            <person name="Bense V."/>
            <person name="Catcheside P."/>
            <person name="Chovatia M."/>
            <person name="Cooper J."/>
            <person name="Damon W."/>
            <person name="Desjardin D."/>
            <person name="Finy P."/>
            <person name="Geml J."/>
            <person name="Haridas S."/>
            <person name="Hughes K."/>
            <person name="Justo A."/>
            <person name="Karasinski D."/>
            <person name="Kautmanova I."/>
            <person name="Kiss B."/>
            <person name="Kocsube S."/>
            <person name="Kotiranta H."/>
            <person name="LaButti K.M."/>
            <person name="Lechner B.E."/>
            <person name="Liimatainen K."/>
            <person name="Lipzen A."/>
            <person name="Lukacs Z."/>
            <person name="Mihaltcheva S."/>
            <person name="Morgado L.N."/>
            <person name="Niskanen T."/>
            <person name="Noordeloos M.E."/>
            <person name="Ohm R.A."/>
            <person name="Ortiz-Santana B."/>
            <person name="Ovrebo C."/>
            <person name="Racz N."/>
            <person name="Riley R."/>
            <person name="Savchenko A."/>
            <person name="Shiryaev A."/>
            <person name="Soop K."/>
            <person name="Spirin V."/>
            <person name="Szebenyi C."/>
            <person name="Tomsovsky M."/>
            <person name="Tulloss R.E."/>
            <person name="Uehling J."/>
            <person name="Grigoriev I.V."/>
            <person name="Vagvolgyi C."/>
            <person name="Papp T."/>
            <person name="Martin F.M."/>
            <person name="Miettinen O."/>
            <person name="Hibbett D.S."/>
            <person name="Nagy L.G."/>
        </authorList>
    </citation>
    <scope>NUCLEOTIDE SEQUENCE [LARGE SCALE GENOMIC DNA]</scope>
    <source>
        <strain evidence="2 3">FP101781</strain>
    </source>
</reference>
<proteinExistence type="predicted"/>
<dbReference type="STRING" id="71717.A0A4Y7SL45"/>
<protein>
    <submittedName>
        <fullName evidence="2">Uncharacterized protein</fullName>
    </submittedName>
</protein>
<organism evidence="2 3">
    <name type="scientific">Coprinellus micaceus</name>
    <name type="common">Glistening ink-cap mushroom</name>
    <name type="synonym">Coprinus micaceus</name>
    <dbReference type="NCBI Taxonomy" id="71717"/>
    <lineage>
        <taxon>Eukaryota</taxon>
        <taxon>Fungi</taxon>
        <taxon>Dikarya</taxon>
        <taxon>Basidiomycota</taxon>
        <taxon>Agaricomycotina</taxon>
        <taxon>Agaricomycetes</taxon>
        <taxon>Agaricomycetidae</taxon>
        <taxon>Agaricales</taxon>
        <taxon>Agaricineae</taxon>
        <taxon>Psathyrellaceae</taxon>
        <taxon>Coprinellus</taxon>
    </lineage>
</organism>
<dbReference type="OrthoDB" id="3068947at2759"/>
<accession>A0A4Y7SL45</accession>
<dbReference type="AlphaFoldDB" id="A0A4Y7SL45"/>
<feature type="compositionally biased region" description="Low complexity" evidence="1">
    <location>
        <begin position="227"/>
        <end position="239"/>
    </location>
</feature>
<dbReference type="Proteomes" id="UP000298030">
    <property type="component" value="Unassembled WGS sequence"/>
</dbReference>
<feature type="region of interest" description="Disordered" evidence="1">
    <location>
        <begin position="218"/>
        <end position="239"/>
    </location>
</feature>
<name>A0A4Y7SL45_COPMI</name>
<comment type="caution">
    <text evidence="2">The sequence shown here is derived from an EMBL/GenBank/DDBJ whole genome shotgun (WGS) entry which is preliminary data.</text>
</comment>
<feature type="region of interest" description="Disordered" evidence="1">
    <location>
        <begin position="15"/>
        <end position="90"/>
    </location>
</feature>
<dbReference type="EMBL" id="QPFP01000092">
    <property type="protein sequence ID" value="TEB22368.1"/>
    <property type="molecule type" value="Genomic_DNA"/>
</dbReference>
<keyword evidence="3" id="KW-1185">Reference proteome</keyword>